<protein>
    <recommendedName>
        <fullName evidence="1">MaoC-like domain-containing protein</fullName>
    </recommendedName>
</protein>
<feature type="domain" description="MaoC-like" evidence="1">
    <location>
        <begin position="24"/>
        <end position="106"/>
    </location>
</feature>
<comment type="caution">
    <text evidence="2">The sequence shown here is derived from an EMBL/GenBank/DDBJ whole genome shotgun (WGS) entry which is preliminary data.</text>
</comment>
<dbReference type="AlphaFoldDB" id="X0WXJ2"/>
<sequence length="109" mass="12305">MKYSSLHWEDVREGQDLPILSKEISATTIIAGAIATRDFYPLHHDFRFAQKAGAKDILMNNITTGGFVGRYLTDWSGPEGEIKRMKFRLGMPCHPNDTLTMTGKVAKKY</sequence>
<dbReference type="EMBL" id="BARS01047036">
    <property type="protein sequence ID" value="GAG35679.1"/>
    <property type="molecule type" value="Genomic_DNA"/>
</dbReference>
<accession>X0WXJ2</accession>
<dbReference type="InterPro" id="IPR002539">
    <property type="entry name" value="MaoC-like_dom"/>
</dbReference>
<gene>
    <name evidence="2" type="ORF">S01H1_70711</name>
</gene>
<dbReference type="Pfam" id="PF01575">
    <property type="entry name" value="MaoC_dehydratas"/>
    <property type="match status" value="1"/>
</dbReference>
<organism evidence="2">
    <name type="scientific">marine sediment metagenome</name>
    <dbReference type="NCBI Taxonomy" id="412755"/>
    <lineage>
        <taxon>unclassified sequences</taxon>
        <taxon>metagenomes</taxon>
        <taxon>ecological metagenomes</taxon>
    </lineage>
</organism>
<dbReference type="Gene3D" id="3.10.129.10">
    <property type="entry name" value="Hotdog Thioesterase"/>
    <property type="match status" value="1"/>
</dbReference>
<name>X0WXJ2_9ZZZZ</name>
<reference evidence="2" key="1">
    <citation type="journal article" date="2014" name="Front. Microbiol.">
        <title>High frequency of phylogenetically diverse reductive dehalogenase-homologous genes in deep subseafloor sedimentary metagenomes.</title>
        <authorList>
            <person name="Kawai M."/>
            <person name="Futagami T."/>
            <person name="Toyoda A."/>
            <person name="Takaki Y."/>
            <person name="Nishi S."/>
            <person name="Hori S."/>
            <person name="Arai W."/>
            <person name="Tsubouchi T."/>
            <person name="Morono Y."/>
            <person name="Uchiyama I."/>
            <person name="Ito T."/>
            <person name="Fujiyama A."/>
            <person name="Inagaki F."/>
            <person name="Takami H."/>
        </authorList>
    </citation>
    <scope>NUCLEOTIDE SEQUENCE</scope>
    <source>
        <strain evidence="2">Expedition CK06-06</strain>
    </source>
</reference>
<proteinExistence type="predicted"/>
<feature type="non-terminal residue" evidence="2">
    <location>
        <position position="109"/>
    </location>
</feature>
<evidence type="ECO:0000259" key="1">
    <source>
        <dbReference type="Pfam" id="PF01575"/>
    </source>
</evidence>
<dbReference type="SUPFAM" id="SSF54637">
    <property type="entry name" value="Thioesterase/thiol ester dehydrase-isomerase"/>
    <property type="match status" value="1"/>
</dbReference>
<evidence type="ECO:0000313" key="2">
    <source>
        <dbReference type="EMBL" id="GAG35679.1"/>
    </source>
</evidence>
<dbReference type="InterPro" id="IPR029069">
    <property type="entry name" value="HotDog_dom_sf"/>
</dbReference>